<feature type="compositionally biased region" description="Gly residues" evidence="2">
    <location>
        <begin position="8"/>
        <end position="20"/>
    </location>
</feature>
<dbReference type="PhylomeDB" id="A0A0G4F2N6"/>
<dbReference type="AlphaFoldDB" id="A0A0G4F2N6"/>
<name>A0A0G4F2N6_VITBC</name>
<dbReference type="Proteomes" id="UP000041254">
    <property type="component" value="Unassembled WGS sequence"/>
</dbReference>
<reference evidence="3 4" key="1">
    <citation type="submission" date="2014-11" db="EMBL/GenBank/DDBJ databases">
        <authorList>
            <person name="Zhu J."/>
            <person name="Qi W."/>
            <person name="Song R."/>
        </authorList>
    </citation>
    <scope>NUCLEOTIDE SEQUENCE [LARGE SCALE GENOMIC DNA]</scope>
</reference>
<evidence type="ECO:0000256" key="1">
    <source>
        <dbReference type="SAM" id="Coils"/>
    </source>
</evidence>
<feature type="region of interest" description="Disordered" evidence="2">
    <location>
        <begin position="65"/>
        <end position="85"/>
    </location>
</feature>
<sequence>MVNEPSVGGFGNEPSVGGGAVESPAPAIQLVRELLAKSENDIQRKDQEVHRIRKLLDESEKSMVLKDQGGTRKASASHGRCWRREMSSRGMDPLALLWTSADTQMCPGKGTTCPGKGSSNRRTELDGEDAPSLGEVTTARAALNAARGTSTPLEPPPLYGPGGGQKLKPSLMAAVAGTTRRATHEALLQTLTLARDLQQPFTCPPLSTETAVPAAPLSPSLRAEWLLEKPAVPCKAPTLWRREGGSMRLLHGDMHPDNLMVTGTVGSSESAPALDIRHVDHECIHEVTTERLHCHVGTPDSYVPLNYRLALARDKHFQPDSQGTDSYGEVVGVAFAALAGYERLASRFQGWAGQKAHPWGNFVSVWSVPKRQIGNMLTTKEGRKKLLTGEGLRMEQQMHNGMMQAIDAAIEKGRAGTASREELNDLYIAKECFSFVSPDEEPYIQPLDILIERINQIIHQ</sequence>
<dbReference type="EMBL" id="CDMY01000362">
    <property type="protein sequence ID" value="CEM05647.1"/>
    <property type="molecule type" value="Genomic_DNA"/>
</dbReference>
<accession>A0A0G4F2N6</accession>
<evidence type="ECO:0000313" key="4">
    <source>
        <dbReference type="Proteomes" id="UP000041254"/>
    </source>
</evidence>
<organism evidence="3 4">
    <name type="scientific">Vitrella brassicaformis (strain CCMP3155)</name>
    <dbReference type="NCBI Taxonomy" id="1169540"/>
    <lineage>
        <taxon>Eukaryota</taxon>
        <taxon>Sar</taxon>
        <taxon>Alveolata</taxon>
        <taxon>Colpodellida</taxon>
        <taxon>Vitrellaceae</taxon>
        <taxon>Vitrella</taxon>
    </lineage>
</organism>
<keyword evidence="4" id="KW-1185">Reference proteome</keyword>
<feature type="region of interest" description="Disordered" evidence="2">
    <location>
        <begin position="110"/>
        <end position="131"/>
    </location>
</feature>
<feature type="coiled-coil region" evidence="1">
    <location>
        <begin position="28"/>
        <end position="62"/>
    </location>
</feature>
<keyword evidence="1" id="KW-0175">Coiled coil</keyword>
<dbReference type="InParanoid" id="A0A0G4F2N6"/>
<dbReference type="VEuPathDB" id="CryptoDB:Vbra_14271"/>
<protein>
    <submittedName>
        <fullName evidence="3">Uncharacterized protein</fullName>
    </submittedName>
</protein>
<gene>
    <name evidence="3" type="ORF">Vbra_14271</name>
</gene>
<feature type="region of interest" description="Disordered" evidence="2">
    <location>
        <begin position="1"/>
        <end position="22"/>
    </location>
</feature>
<evidence type="ECO:0000256" key="2">
    <source>
        <dbReference type="SAM" id="MobiDB-lite"/>
    </source>
</evidence>
<proteinExistence type="predicted"/>
<evidence type="ECO:0000313" key="3">
    <source>
        <dbReference type="EMBL" id="CEM05647.1"/>
    </source>
</evidence>